<dbReference type="Pfam" id="PF02518">
    <property type="entry name" value="HATPase_c"/>
    <property type="match status" value="1"/>
</dbReference>
<evidence type="ECO:0000313" key="20">
    <source>
        <dbReference type="EMBL" id="QDL92223.1"/>
    </source>
</evidence>
<gene>
    <name evidence="20" type="ORF">FDP22_10800</name>
</gene>
<evidence type="ECO:0000256" key="9">
    <source>
        <dbReference type="ARBA" id="ARBA00022741"/>
    </source>
</evidence>
<dbReference type="OrthoDB" id="7568856at2"/>
<evidence type="ECO:0000313" key="21">
    <source>
        <dbReference type="Proteomes" id="UP000305888"/>
    </source>
</evidence>
<keyword evidence="5" id="KW-0997">Cell inner membrane</keyword>
<feature type="domain" description="Histidine kinase" evidence="19">
    <location>
        <begin position="374"/>
        <end position="585"/>
    </location>
</feature>
<comment type="subcellular location">
    <subcellularLocation>
        <location evidence="2">Cell inner membrane</location>
        <topology evidence="2">Multi-pass membrane protein</topology>
    </subcellularLocation>
</comment>
<dbReference type="Gene3D" id="6.10.250.3020">
    <property type="match status" value="1"/>
</dbReference>
<evidence type="ECO:0000256" key="1">
    <source>
        <dbReference type="ARBA" id="ARBA00000085"/>
    </source>
</evidence>
<dbReference type="InterPro" id="IPR005467">
    <property type="entry name" value="His_kinase_dom"/>
</dbReference>
<dbReference type="InterPro" id="IPR036890">
    <property type="entry name" value="HATPase_C_sf"/>
</dbReference>
<keyword evidence="9" id="KW-0547">Nucleotide-binding</keyword>
<evidence type="ECO:0000256" key="2">
    <source>
        <dbReference type="ARBA" id="ARBA00004429"/>
    </source>
</evidence>
<dbReference type="PROSITE" id="PS50109">
    <property type="entry name" value="HIS_KIN"/>
    <property type="match status" value="1"/>
</dbReference>
<keyword evidence="4" id="KW-1003">Cell membrane</keyword>
<dbReference type="InterPro" id="IPR004358">
    <property type="entry name" value="Sig_transdc_His_kin-like_C"/>
</dbReference>
<dbReference type="InterPro" id="IPR036097">
    <property type="entry name" value="HisK_dim/P_sf"/>
</dbReference>
<comment type="catalytic activity">
    <reaction evidence="1">
        <text>ATP + protein L-histidine = ADP + protein N-phospho-L-histidine.</text>
        <dbReference type="EC" id="2.7.13.3"/>
    </reaction>
</comment>
<keyword evidence="17" id="KW-0175">Coiled coil</keyword>
<dbReference type="PANTHER" id="PTHR43065">
    <property type="entry name" value="SENSOR HISTIDINE KINASE"/>
    <property type="match status" value="1"/>
</dbReference>
<dbReference type="FunFam" id="1.10.287.130:FF:000049">
    <property type="entry name" value="C4-dicarboxylate transport sensor protein DctB"/>
    <property type="match status" value="1"/>
</dbReference>
<keyword evidence="13" id="KW-0902">Two-component regulatory system</keyword>
<dbReference type="PANTHER" id="PTHR43065:SF46">
    <property type="entry name" value="C4-DICARBOXYLATE TRANSPORT SENSOR PROTEIN DCTB"/>
    <property type="match status" value="1"/>
</dbReference>
<dbReference type="Gene3D" id="3.30.450.20">
    <property type="entry name" value="PAS domain"/>
    <property type="match status" value="2"/>
</dbReference>
<protein>
    <recommendedName>
        <fullName evidence="16">C4-dicarboxylate transport sensor protein DctB</fullName>
        <ecNumber evidence="3">2.7.13.3</ecNumber>
    </recommendedName>
</protein>
<evidence type="ECO:0000256" key="14">
    <source>
        <dbReference type="ARBA" id="ARBA00023136"/>
    </source>
</evidence>
<keyword evidence="8 18" id="KW-0812">Transmembrane</keyword>
<feature type="coiled-coil region" evidence="17">
    <location>
        <begin position="321"/>
        <end position="351"/>
    </location>
</feature>
<evidence type="ECO:0000256" key="13">
    <source>
        <dbReference type="ARBA" id="ARBA00023012"/>
    </source>
</evidence>
<evidence type="ECO:0000256" key="18">
    <source>
        <dbReference type="SAM" id="Phobius"/>
    </source>
</evidence>
<dbReference type="EMBL" id="CP040818">
    <property type="protein sequence ID" value="QDL92223.1"/>
    <property type="molecule type" value="Genomic_DNA"/>
</dbReference>
<name>A0A5B8G190_9RHOB</name>
<evidence type="ECO:0000259" key="19">
    <source>
        <dbReference type="PROSITE" id="PS50109"/>
    </source>
</evidence>
<feature type="transmembrane region" description="Helical" evidence="18">
    <location>
        <begin position="293"/>
        <end position="312"/>
    </location>
</feature>
<dbReference type="PRINTS" id="PR00344">
    <property type="entry name" value="BCTRLSENSOR"/>
</dbReference>
<dbReference type="InterPro" id="IPR017055">
    <property type="entry name" value="Sig_transdc_His_kinase_DctB"/>
</dbReference>
<dbReference type="Gene3D" id="3.30.565.10">
    <property type="entry name" value="Histidine kinase-like ATPase, C-terminal domain"/>
    <property type="match status" value="1"/>
</dbReference>
<dbReference type="Proteomes" id="UP000305888">
    <property type="component" value="Chromosome"/>
</dbReference>
<sequence length="592" mass="65791">MTPSPARTRDAIAARRRSLLRRGLAVLAVTLVALLIWGSHNYLTTFYSEDLRNRANVRAAIYNGSLLNVLERHQLIPSVLARDRTLTDALMRGQYAMTSARLIDINDELKARNLLLFDATGRIVASSDRRLLGTSRADRPYFREAARENTTIFTTTGVAERELGFFFAHAVRSGGQLLGVIAVQVNLGELEASWARDTGRVFVTNAEDVVILSSHPDWRYKLLSPLLEEARMAALRSRQLGGLEILPMDWTGTGRQVRIGGATYLRRDVSIGFRGWTLNYLAPLDDVRARVNAVIALEIMAVALLVALIFWIRSKQAWRRFLRLERESAELRDLNRRLSDEILERRRVEQTLARTEQSLVQASKLAALGQMSAAVSHELNQPLAAMRTYIAGARLLIERGRMPEAHSSIQRIDDLIGRMAMLTRQLKSFARKGEDEIRPLDLRDAIKGALSVMSPQLGQVRVELVTDMPSTPVMIRGDQLRIEQILVNLLRNALDALRGQDDRRIDVTLVPGPLPTIRVSDNGPGLPKEPDALFEPFFTTKRPGEGLGLGLAISAGIAQDLGGELTARNLVRGGACFELTLPALQKLDTAAE</sequence>
<evidence type="ECO:0000256" key="17">
    <source>
        <dbReference type="SAM" id="Coils"/>
    </source>
</evidence>
<dbReference type="EC" id="2.7.13.3" evidence="3"/>
<organism evidence="20 21">
    <name type="scientific">Paroceanicella profunda</name>
    <dbReference type="NCBI Taxonomy" id="2579971"/>
    <lineage>
        <taxon>Bacteria</taxon>
        <taxon>Pseudomonadati</taxon>
        <taxon>Pseudomonadota</taxon>
        <taxon>Alphaproteobacteria</taxon>
        <taxon>Rhodobacterales</taxon>
        <taxon>Paracoccaceae</taxon>
        <taxon>Paroceanicella</taxon>
    </lineage>
</organism>
<dbReference type="SMART" id="SM00388">
    <property type="entry name" value="HisKA"/>
    <property type="match status" value="1"/>
</dbReference>
<dbReference type="SMART" id="SM00387">
    <property type="entry name" value="HATPase_c"/>
    <property type="match status" value="1"/>
</dbReference>
<dbReference type="InterPro" id="IPR029151">
    <property type="entry name" value="Sensor-like_sf"/>
</dbReference>
<evidence type="ECO:0000256" key="8">
    <source>
        <dbReference type="ARBA" id="ARBA00022692"/>
    </source>
</evidence>
<dbReference type="SUPFAM" id="SSF47384">
    <property type="entry name" value="Homodimeric domain of signal transducing histidine kinase"/>
    <property type="match status" value="1"/>
</dbReference>
<keyword evidence="6" id="KW-0597">Phosphoprotein</keyword>
<dbReference type="Pfam" id="PF00512">
    <property type="entry name" value="HisKA"/>
    <property type="match status" value="1"/>
</dbReference>
<evidence type="ECO:0000256" key="10">
    <source>
        <dbReference type="ARBA" id="ARBA00022777"/>
    </source>
</evidence>
<dbReference type="CDD" id="cd00082">
    <property type="entry name" value="HisKA"/>
    <property type="match status" value="1"/>
</dbReference>
<keyword evidence="10 20" id="KW-0418">Kinase</keyword>
<dbReference type="CDD" id="cd12914">
    <property type="entry name" value="PDC1_DGC_like"/>
    <property type="match status" value="1"/>
</dbReference>
<evidence type="ECO:0000256" key="7">
    <source>
        <dbReference type="ARBA" id="ARBA00022679"/>
    </source>
</evidence>
<keyword evidence="21" id="KW-1185">Reference proteome</keyword>
<dbReference type="Gene3D" id="1.10.287.130">
    <property type="match status" value="1"/>
</dbReference>
<evidence type="ECO:0000256" key="16">
    <source>
        <dbReference type="ARBA" id="ARBA00073143"/>
    </source>
</evidence>
<dbReference type="KEGG" id="ppru:FDP22_10800"/>
<dbReference type="SUPFAM" id="SSF103190">
    <property type="entry name" value="Sensory domain-like"/>
    <property type="match status" value="1"/>
</dbReference>
<accession>A0A5B8G190</accession>
<dbReference type="InterPro" id="IPR003594">
    <property type="entry name" value="HATPase_dom"/>
</dbReference>
<dbReference type="GO" id="GO:0000155">
    <property type="term" value="F:phosphorelay sensor kinase activity"/>
    <property type="evidence" value="ECO:0007669"/>
    <property type="project" value="InterPro"/>
</dbReference>
<evidence type="ECO:0000256" key="5">
    <source>
        <dbReference type="ARBA" id="ARBA00022519"/>
    </source>
</evidence>
<dbReference type="GO" id="GO:0005886">
    <property type="term" value="C:plasma membrane"/>
    <property type="evidence" value="ECO:0007669"/>
    <property type="project" value="UniProtKB-SubCell"/>
</dbReference>
<evidence type="ECO:0000256" key="11">
    <source>
        <dbReference type="ARBA" id="ARBA00022840"/>
    </source>
</evidence>
<dbReference type="SUPFAM" id="SSF55874">
    <property type="entry name" value="ATPase domain of HSP90 chaperone/DNA topoisomerase II/histidine kinase"/>
    <property type="match status" value="1"/>
</dbReference>
<evidence type="ECO:0000256" key="15">
    <source>
        <dbReference type="ARBA" id="ARBA00059004"/>
    </source>
</evidence>
<proteinExistence type="predicted"/>
<keyword evidence="7" id="KW-0808">Transferase</keyword>
<dbReference type="PIRSF" id="PIRSF036431">
    <property type="entry name" value="STHK_DctB"/>
    <property type="match status" value="1"/>
</dbReference>
<dbReference type="GO" id="GO:0005524">
    <property type="term" value="F:ATP binding"/>
    <property type="evidence" value="ECO:0007669"/>
    <property type="project" value="UniProtKB-KW"/>
</dbReference>
<keyword evidence="11" id="KW-0067">ATP-binding</keyword>
<dbReference type="InterPro" id="IPR003661">
    <property type="entry name" value="HisK_dim/P_dom"/>
</dbReference>
<evidence type="ECO:0000256" key="12">
    <source>
        <dbReference type="ARBA" id="ARBA00022989"/>
    </source>
</evidence>
<reference evidence="20 21" key="1">
    <citation type="submission" date="2019-06" db="EMBL/GenBank/DDBJ databases">
        <title>Genome sequence of Rhodobacteraceae bacterium D4M1.</title>
        <authorList>
            <person name="Cao J."/>
        </authorList>
    </citation>
    <scope>NUCLEOTIDE SEQUENCE [LARGE SCALE GENOMIC DNA]</scope>
    <source>
        <strain evidence="20 21">D4M1</strain>
    </source>
</reference>
<evidence type="ECO:0000256" key="3">
    <source>
        <dbReference type="ARBA" id="ARBA00012438"/>
    </source>
</evidence>
<evidence type="ECO:0000256" key="6">
    <source>
        <dbReference type="ARBA" id="ARBA00022553"/>
    </source>
</evidence>
<evidence type="ECO:0000256" key="4">
    <source>
        <dbReference type="ARBA" id="ARBA00022475"/>
    </source>
</evidence>
<keyword evidence="12 18" id="KW-1133">Transmembrane helix</keyword>
<dbReference type="AlphaFoldDB" id="A0A5B8G190"/>
<comment type="function">
    <text evidence="15">Member of the two-component regulatory system DctB/DctD involved in the transport of C4-dicarboxylates. DctB functions as a membrane-associated protein kinase that phosphorylates DctD in response to environmental signals.</text>
</comment>
<keyword evidence="14 18" id="KW-0472">Membrane</keyword>